<dbReference type="EMBL" id="CP041614">
    <property type="protein sequence ID" value="QDO85287.1"/>
    <property type="molecule type" value="Genomic_DNA"/>
</dbReference>
<dbReference type="PROSITE" id="PS50931">
    <property type="entry name" value="HTH_LYSR"/>
    <property type="match status" value="1"/>
</dbReference>
<comment type="similarity">
    <text evidence="1">Belongs to the LysR transcriptional regulatory family.</text>
</comment>
<dbReference type="Proteomes" id="UP000315947">
    <property type="component" value="Chromosome"/>
</dbReference>
<evidence type="ECO:0000256" key="2">
    <source>
        <dbReference type="ARBA" id="ARBA00023015"/>
    </source>
</evidence>
<organism evidence="6 7">
    <name type="scientific">Shewanella psychropiezotolerans</name>
    <dbReference type="NCBI Taxonomy" id="2593655"/>
    <lineage>
        <taxon>Bacteria</taxon>
        <taxon>Pseudomonadati</taxon>
        <taxon>Pseudomonadota</taxon>
        <taxon>Gammaproteobacteria</taxon>
        <taxon>Alteromonadales</taxon>
        <taxon>Shewanellaceae</taxon>
        <taxon>Shewanella</taxon>
    </lineage>
</organism>
<dbReference type="SUPFAM" id="SSF53850">
    <property type="entry name" value="Periplasmic binding protein-like II"/>
    <property type="match status" value="1"/>
</dbReference>
<evidence type="ECO:0000259" key="5">
    <source>
        <dbReference type="PROSITE" id="PS50931"/>
    </source>
</evidence>
<dbReference type="InterPro" id="IPR036388">
    <property type="entry name" value="WH-like_DNA-bd_sf"/>
</dbReference>
<reference evidence="6 7" key="1">
    <citation type="submission" date="2019-07" db="EMBL/GenBank/DDBJ databases">
        <title>Shewanella sp. YLB-06 whole genomic sequence.</title>
        <authorList>
            <person name="Yu L."/>
        </authorList>
    </citation>
    <scope>NUCLEOTIDE SEQUENCE [LARGE SCALE GENOMIC DNA]</scope>
    <source>
        <strain evidence="6 7">YLB-06</strain>
    </source>
</reference>
<evidence type="ECO:0000313" key="6">
    <source>
        <dbReference type="EMBL" id="QDO85287.1"/>
    </source>
</evidence>
<dbReference type="InterPro" id="IPR000847">
    <property type="entry name" value="LysR_HTH_N"/>
</dbReference>
<dbReference type="InterPro" id="IPR036390">
    <property type="entry name" value="WH_DNA-bd_sf"/>
</dbReference>
<protein>
    <submittedName>
        <fullName evidence="6">LysR family transcriptional regulator</fullName>
    </submittedName>
</protein>
<dbReference type="Pfam" id="PF03466">
    <property type="entry name" value="LysR_substrate"/>
    <property type="match status" value="1"/>
</dbReference>
<evidence type="ECO:0000313" key="7">
    <source>
        <dbReference type="Proteomes" id="UP000315947"/>
    </source>
</evidence>
<keyword evidence="7" id="KW-1185">Reference proteome</keyword>
<keyword evidence="3" id="KW-0238">DNA-binding</keyword>
<keyword evidence="2" id="KW-0805">Transcription regulation</keyword>
<evidence type="ECO:0000256" key="4">
    <source>
        <dbReference type="ARBA" id="ARBA00023163"/>
    </source>
</evidence>
<evidence type="ECO:0000256" key="3">
    <source>
        <dbReference type="ARBA" id="ARBA00023125"/>
    </source>
</evidence>
<gene>
    <name evidence="6" type="ORF">FM037_21135</name>
</gene>
<dbReference type="InterPro" id="IPR005119">
    <property type="entry name" value="LysR_subst-bd"/>
</dbReference>
<name>A0ABX5X1T1_9GAMM</name>
<sequence>MLTLEQLYSFVETVETGSFSAAARKLGKVQSAVSQNIMNMEIDSDQTLFDRSGRYPKLTAAGEALLPQANAVIAQHRRLNQQVEALSEGQPQKLTLALDEGVPYSQLTHYLIEFTEYFPHIQLEFLNASSQDIIQLVSEKRADLGLVFSEFIYPENIDFESIGTIEFELLISPNHPLASSKSKHMDLLKLHRQLIIGGRDRAPSNYNQQHSPDVWYADNYYVLLELAKSGFGWGLLPRHLAQEAINSKQLCKIPVEFEELGWVANIDVIQHTGSGNEACTLLRQLLRKMMKSESTSLKN</sequence>
<dbReference type="RefSeq" id="WP_144047632.1">
    <property type="nucleotide sequence ID" value="NZ_CP041614.1"/>
</dbReference>
<dbReference type="CDD" id="cd05466">
    <property type="entry name" value="PBP2_LTTR_substrate"/>
    <property type="match status" value="1"/>
</dbReference>
<dbReference type="Gene3D" id="1.10.10.10">
    <property type="entry name" value="Winged helix-like DNA-binding domain superfamily/Winged helix DNA-binding domain"/>
    <property type="match status" value="1"/>
</dbReference>
<feature type="domain" description="HTH lysR-type" evidence="5">
    <location>
        <begin position="2"/>
        <end position="59"/>
    </location>
</feature>
<keyword evidence="4" id="KW-0804">Transcription</keyword>
<evidence type="ECO:0000256" key="1">
    <source>
        <dbReference type="ARBA" id="ARBA00009437"/>
    </source>
</evidence>
<dbReference type="PANTHER" id="PTHR30126">
    <property type="entry name" value="HTH-TYPE TRANSCRIPTIONAL REGULATOR"/>
    <property type="match status" value="1"/>
</dbReference>
<dbReference type="SUPFAM" id="SSF46785">
    <property type="entry name" value="Winged helix' DNA-binding domain"/>
    <property type="match status" value="1"/>
</dbReference>
<accession>A0ABX5X1T1</accession>
<dbReference type="Pfam" id="PF00126">
    <property type="entry name" value="HTH_1"/>
    <property type="match status" value="1"/>
</dbReference>
<dbReference type="PANTHER" id="PTHR30126:SF91">
    <property type="entry name" value="LYSR FAMILY TRANSCRIPTIONAL REGULATOR"/>
    <property type="match status" value="1"/>
</dbReference>
<dbReference type="Gene3D" id="3.40.190.290">
    <property type="match status" value="1"/>
</dbReference>
<proteinExistence type="inferred from homology"/>